<evidence type="ECO:0008006" key="4">
    <source>
        <dbReference type="Google" id="ProtNLM"/>
    </source>
</evidence>
<evidence type="ECO:0000313" key="3">
    <source>
        <dbReference type="Proteomes" id="UP000660675"/>
    </source>
</evidence>
<feature type="region of interest" description="Disordered" evidence="1">
    <location>
        <begin position="78"/>
        <end position="102"/>
    </location>
</feature>
<organism evidence="2 3">
    <name type="scientific">Streptomyces gelaticus</name>
    <dbReference type="NCBI Taxonomy" id="285446"/>
    <lineage>
        <taxon>Bacteria</taxon>
        <taxon>Bacillati</taxon>
        <taxon>Actinomycetota</taxon>
        <taxon>Actinomycetes</taxon>
        <taxon>Kitasatosporales</taxon>
        <taxon>Streptomycetaceae</taxon>
        <taxon>Streptomyces</taxon>
    </lineage>
</organism>
<reference evidence="3" key="1">
    <citation type="journal article" date="2019" name="Int. J. Syst. Evol. Microbiol.">
        <title>The Global Catalogue of Microorganisms (GCM) 10K type strain sequencing project: providing services to taxonomists for standard genome sequencing and annotation.</title>
        <authorList>
            <consortium name="The Broad Institute Genomics Platform"/>
            <consortium name="The Broad Institute Genome Sequencing Center for Infectious Disease"/>
            <person name="Wu L."/>
            <person name="Ma J."/>
        </authorList>
    </citation>
    <scope>NUCLEOTIDE SEQUENCE [LARGE SCALE GENOMIC DNA]</scope>
    <source>
        <strain evidence="3">JCM 4376</strain>
    </source>
</reference>
<dbReference type="RefSeq" id="WP_189543801.1">
    <property type="nucleotide sequence ID" value="NZ_BMTF01000007.1"/>
</dbReference>
<proteinExistence type="predicted"/>
<accession>A0ABQ2VZA8</accession>
<keyword evidence="3" id="KW-1185">Reference proteome</keyword>
<gene>
    <name evidence="2" type="ORF">GCM10015535_24980</name>
</gene>
<protein>
    <recommendedName>
        <fullName evidence="4">DUF1269 domain-containing protein</fullName>
    </recommendedName>
</protein>
<sequence>MAGNLGPYEEFTTAAGKAGGVDKLISSIEKAAASKAFGKGVGLGVAGALAAVGGAAAVKRSLDARRAAREALADESKEILKTKVGEPMRSDGDNPENGNGGK</sequence>
<evidence type="ECO:0000313" key="2">
    <source>
        <dbReference type="EMBL" id="GGV82929.1"/>
    </source>
</evidence>
<evidence type="ECO:0000256" key="1">
    <source>
        <dbReference type="SAM" id="MobiDB-lite"/>
    </source>
</evidence>
<dbReference type="Proteomes" id="UP000660675">
    <property type="component" value="Unassembled WGS sequence"/>
</dbReference>
<dbReference type="EMBL" id="BMTF01000007">
    <property type="protein sequence ID" value="GGV82929.1"/>
    <property type="molecule type" value="Genomic_DNA"/>
</dbReference>
<feature type="compositionally biased region" description="Basic and acidic residues" evidence="1">
    <location>
        <begin position="78"/>
        <end position="92"/>
    </location>
</feature>
<name>A0ABQ2VZA8_9ACTN</name>
<comment type="caution">
    <text evidence="2">The sequence shown here is derived from an EMBL/GenBank/DDBJ whole genome shotgun (WGS) entry which is preliminary data.</text>
</comment>